<dbReference type="AlphaFoldDB" id="A0A7M7NAF1"/>
<dbReference type="GO" id="GO:0007166">
    <property type="term" value="P:cell surface receptor signaling pathway"/>
    <property type="evidence" value="ECO:0000318"/>
    <property type="project" value="GO_Central"/>
</dbReference>
<dbReference type="GO" id="GO:0042130">
    <property type="term" value="P:negative regulation of T cell proliferation"/>
    <property type="evidence" value="ECO:0000318"/>
    <property type="project" value="GO_Central"/>
</dbReference>
<evidence type="ECO:0000313" key="3">
    <source>
        <dbReference type="EnsemblMetazoa" id="XP_030833436"/>
    </source>
</evidence>
<dbReference type="PROSITE" id="PS50835">
    <property type="entry name" value="IG_LIKE"/>
    <property type="match status" value="1"/>
</dbReference>
<proteinExistence type="predicted"/>
<reference evidence="3" key="2">
    <citation type="submission" date="2021-01" db="UniProtKB">
        <authorList>
            <consortium name="EnsemblMetazoa"/>
        </authorList>
    </citation>
    <scope>IDENTIFICATION</scope>
</reference>
<name>A0A7M7NAF1_STRPU</name>
<dbReference type="SUPFAM" id="SSF48726">
    <property type="entry name" value="Immunoglobulin"/>
    <property type="match status" value="1"/>
</dbReference>
<dbReference type="Proteomes" id="UP000007110">
    <property type="component" value="Unassembled WGS sequence"/>
</dbReference>
<dbReference type="EnsemblMetazoa" id="XM_030977576">
    <property type="protein sequence ID" value="XP_030833436"/>
    <property type="gene ID" value="LOC105446995"/>
</dbReference>
<keyword evidence="4" id="KW-1185">Reference proteome</keyword>
<dbReference type="InterPro" id="IPR007110">
    <property type="entry name" value="Ig-like_dom"/>
</dbReference>
<dbReference type="InterPro" id="IPR013783">
    <property type="entry name" value="Ig-like_fold"/>
</dbReference>
<dbReference type="RefSeq" id="XP_030833436.1">
    <property type="nucleotide sequence ID" value="XM_030977576.1"/>
</dbReference>
<keyword evidence="1" id="KW-0812">Transmembrane</keyword>
<evidence type="ECO:0000259" key="2">
    <source>
        <dbReference type="PROSITE" id="PS50835"/>
    </source>
</evidence>
<dbReference type="Gene3D" id="2.60.40.10">
    <property type="entry name" value="Immunoglobulins"/>
    <property type="match status" value="1"/>
</dbReference>
<dbReference type="InParanoid" id="A0A7M7NAF1"/>
<dbReference type="KEGG" id="spu:105446995"/>
<sequence length="276" mass="30945">MFIRIYVIIFVFVELTFLAGLIYAMEFEVTPLEIGVTGKIPCDGLGNVDEDVRLVQWYKSRNIDAFENGDPSLASWREGESRILPNYHMDETTFSLAIDMATLEDEGLYRCSVVRGRSLTESEYFTRTVMYALPRIDPKIALDTELNRVHCTVEHVKPLTFPVLNFDGIPDSTETYAVVHEDGTYTISVSCTLPQTKSASRVDCSFSYLNYQGGGSSDLRDITTGSLMEKRTTTVSTLVTSVPFAGNGCRTIHNTAFIDWKIYIGLTLAGFMMRIV</sequence>
<dbReference type="GO" id="GO:0031295">
    <property type="term" value="P:T cell costimulation"/>
    <property type="evidence" value="ECO:0000318"/>
    <property type="project" value="GO_Central"/>
</dbReference>
<evidence type="ECO:0000256" key="1">
    <source>
        <dbReference type="SAM" id="Phobius"/>
    </source>
</evidence>
<evidence type="ECO:0000313" key="4">
    <source>
        <dbReference type="Proteomes" id="UP000007110"/>
    </source>
</evidence>
<dbReference type="GeneID" id="105446995"/>
<dbReference type="GO" id="GO:0042102">
    <property type="term" value="P:positive regulation of T cell proliferation"/>
    <property type="evidence" value="ECO:0000318"/>
    <property type="project" value="GO_Central"/>
</dbReference>
<protein>
    <recommendedName>
        <fullName evidence="2">Ig-like domain-containing protein</fullName>
    </recommendedName>
</protein>
<dbReference type="InterPro" id="IPR036179">
    <property type="entry name" value="Ig-like_dom_sf"/>
</dbReference>
<dbReference type="GO" id="GO:0071222">
    <property type="term" value="P:cellular response to lipopolysaccharide"/>
    <property type="evidence" value="ECO:0000318"/>
    <property type="project" value="GO_Central"/>
</dbReference>
<keyword evidence="1" id="KW-0472">Membrane</keyword>
<keyword evidence="1" id="KW-1133">Transmembrane helix</keyword>
<accession>A0A7M7NAF1</accession>
<organism evidence="3 4">
    <name type="scientific">Strongylocentrotus purpuratus</name>
    <name type="common">Purple sea urchin</name>
    <dbReference type="NCBI Taxonomy" id="7668"/>
    <lineage>
        <taxon>Eukaryota</taxon>
        <taxon>Metazoa</taxon>
        <taxon>Echinodermata</taxon>
        <taxon>Eleutherozoa</taxon>
        <taxon>Echinozoa</taxon>
        <taxon>Echinoidea</taxon>
        <taxon>Euechinoidea</taxon>
        <taxon>Echinacea</taxon>
        <taxon>Camarodonta</taxon>
        <taxon>Echinidea</taxon>
        <taxon>Strongylocentrotidae</taxon>
        <taxon>Strongylocentrotus</taxon>
    </lineage>
</organism>
<dbReference type="GO" id="GO:0009897">
    <property type="term" value="C:external side of plasma membrane"/>
    <property type="evidence" value="ECO:0000318"/>
    <property type="project" value="GO_Central"/>
</dbReference>
<feature type="transmembrane region" description="Helical" evidence="1">
    <location>
        <begin position="5"/>
        <end position="25"/>
    </location>
</feature>
<dbReference type="GO" id="GO:0006955">
    <property type="term" value="P:immune response"/>
    <property type="evidence" value="ECO:0000318"/>
    <property type="project" value="GO_Central"/>
</dbReference>
<reference evidence="4" key="1">
    <citation type="submission" date="2015-02" db="EMBL/GenBank/DDBJ databases">
        <title>Genome sequencing for Strongylocentrotus purpuratus.</title>
        <authorList>
            <person name="Murali S."/>
            <person name="Liu Y."/>
            <person name="Vee V."/>
            <person name="English A."/>
            <person name="Wang M."/>
            <person name="Skinner E."/>
            <person name="Han Y."/>
            <person name="Muzny D.M."/>
            <person name="Worley K.C."/>
            <person name="Gibbs R.A."/>
        </authorList>
    </citation>
    <scope>NUCLEOTIDE SEQUENCE</scope>
</reference>
<feature type="domain" description="Ig-like" evidence="2">
    <location>
        <begin position="35"/>
        <end position="126"/>
    </location>
</feature>